<proteinExistence type="predicted"/>
<evidence type="ECO:0000313" key="5">
    <source>
        <dbReference type="Ensembl" id="ENSCCRP00015021383.1"/>
    </source>
</evidence>
<evidence type="ECO:0000259" key="4">
    <source>
        <dbReference type="Pfam" id="PF24674"/>
    </source>
</evidence>
<evidence type="ECO:0000256" key="1">
    <source>
        <dbReference type="SAM" id="Coils"/>
    </source>
</evidence>
<organism evidence="5 6">
    <name type="scientific">Cyprinus carpio</name>
    <name type="common">Common carp</name>
    <dbReference type="NCBI Taxonomy" id="7962"/>
    <lineage>
        <taxon>Eukaryota</taxon>
        <taxon>Metazoa</taxon>
        <taxon>Chordata</taxon>
        <taxon>Craniata</taxon>
        <taxon>Vertebrata</taxon>
        <taxon>Euteleostomi</taxon>
        <taxon>Actinopterygii</taxon>
        <taxon>Neopterygii</taxon>
        <taxon>Teleostei</taxon>
        <taxon>Ostariophysi</taxon>
        <taxon>Cypriniformes</taxon>
        <taxon>Cyprinidae</taxon>
        <taxon>Cyprininae</taxon>
        <taxon>Cyprinus</taxon>
    </lineage>
</organism>
<feature type="domain" description="SNTX MACPF/CDC-like" evidence="4">
    <location>
        <begin position="102"/>
        <end position="266"/>
    </location>
</feature>
<dbReference type="InterPro" id="IPR052090">
    <property type="entry name" value="Cytolytic_pore-forming_toxin"/>
</dbReference>
<dbReference type="PANTHER" id="PTHR31594:SF11">
    <property type="entry name" value="NEOVERRUCOTOXIN SUBUNIT ALPHA-LIKE ISOFORM X1-RELATED"/>
    <property type="match status" value="1"/>
</dbReference>
<reference evidence="5" key="1">
    <citation type="submission" date="2025-08" db="UniProtKB">
        <authorList>
            <consortium name="Ensembl"/>
        </authorList>
    </citation>
    <scope>IDENTIFICATION</scope>
</reference>
<sequence length="609" mass="68822">MYLFSPGCSLQAARTSSNSQCTHFQGLFINFSKMASLLIYLKQQNCIYICACLCLAYLAVVNAEEMLQPKADEIGTSTEEILRGPRRILKARALPSASVEVAALGRLLFPGTLYDSRKDSFIPGVTLWDKTSLSEDLDSRPKPRTYLKFSSSDSISTKSSLLDVSASLKASFLGGLVGVGGSGRFLQDTKSSNQQSRVTMFYSETTRYEQLTMSHLRKITYPEVFEQKTATHVVVAVLYGAQAFMVFDRTLSEEEDEQQMEGKLNAMVNKIPKLSGEGNAAFKMTEDDNKMAEKITCTFHGDVRLQQNPTTYMEALQTYKQLPTLLKDPQNAVPIKVWLYPLHLLNATAARVEREISESVATNIEALIEELRKAERTFNDLSRHTLANSFSDIKERLRSFQDSFSIYKKMLLKAVRRVLPAVRGGEMEEKSLEDILKIHRSSPFNADKLNQWLRDAKSELNILSSVTKSLEGVRIEDSDGLNSILVNPDFLGVLCFTFTSLKYEDPYLSALKEYLTTDRFKELDGEHSMYPVASIRKWFKDSDLMAKMRFNVNLLKTLLKPFEGQKVLFIISAISDASNPGSSIYMYELGQLTEKQYQYPFRVLARLEN</sequence>
<feature type="coiled-coil region" evidence="1">
    <location>
        <begin position="357"/>
        <end position="384"/>
    </location>
</feature>
<accession>A0A8C1TE32</accession>
<dbReference type="InterPro" id="IPR040581">
    <property type="entry name" value="Thioredoxin_11"/>
</dbReference>
<feature type="domain" description="Stonustoxin-like helical" evidence="3">
    <location>
        <begin position="367"/>
        <end position="461"/>
    </location>
</feature>
<dbReference type="Pfam" id="PF18078">
    <property type="entry name" value="Thioredoxin_11"/>
    <property type="match status" value="1"/>
</dbReference>
<dbReference type="PANTHER" id="PTHR31594">
    <property type="entry name" value="AIG1-TYPE G DOMAIN-CONTAINING PROTEIN"/>
    <property type="match status" value="1"/>
</dbReference>
<evidence type="ECO:0000259" key="3">
    <source>
        <dbReference type="Pfam" id="PF21109"/>
    </source>
</evidence>
<evidence type="ECO:0000313" key="6">
    <source>
        <dbReference type="Proteomes" id="UP000694700"/>
    </source>
</evidence>
<dbReference type="Proteomes" id="UP000694700">
    <property type="component" value="Unplaced"/>
</dbReference>
<dbReference type="Pfam" id="PF21109">
    <property type="entry name" value="Stonustoxin_helical"/>
    <property type="match status" value="1"/>
</dbReference>
<protein>
    <submittedName>
        <fullName evidence="5">Uncharacterized protein</fullName>
    </submittedName>
</protein>
<feature type="domain" description="SNTX thioredoxin-like" evidence="2">
    <location>
        <begin position="477"/>
        <end position="598"/>
    </location>
</feature>
<keyword evidence="1" id="KW-0175">Coiled coil</keyword>
<evidence type="ECO:0000259" key="2">
    <source>
        <dbReference type="Pfam" id="PF18078"/>
    </source>
</evidence>
<dbReference type="InterPro" id="IPR048997">
    <property type="entry name" value="Stonustoxin-like_helical"/>
</dbReference>
<dbReference type="Pfam" id="PF24674">
    <property type="entry name" value="MACPF_SNTX"/>
    <property type="match status" value="1"/>
</dbReference>
<name>A0A8C1TE32_CYPCA</name>
<dbReference type="Ensembl" id="ENSCCRT00015022160.1">
    <property type="protein sequence ID" value="ENSCCRP00015021383.1"/>
    <property type="gene ID" value="ENSCCRG00015009247.1"/>
</dbReference>
<dbReference type="AlphaFoldDB" id="A0A8C1TE32"/>
<dbReference type="InterPro" id="IPR056072">
    <property type="entry name" value="SNTX_MACPF/CDC-like_dom"/>
</dbReference>